<sequence length="102" mass="11837">MHALSIPTWIVHVSSIIEWILAIWLIWRYGEITGQKQWWWLSIAMFPALIGAMCAVTWHFFDNAETLDWLVVLQASMTLLGNITLCAAAWWIWRKATSPYSS</sequence>
<feature type="transmembrane region" description="Helical" evidence="1">
    <location>
        <begin position="6"/>
        <end position="27"/>
    </location>
</feature>
<reference evidence="2 3" key="1">
    <citation type="submission" date="2019-08" db="EMBL/GenBank/DDBJ databases">
        <title>Carotenoids and Carotenoid Binding Proteins in the Halophilic Cyanobacterium Euhalothece sp. ZM00.</title>
        <authorList>
            <person name="Cho S.M."/>
            <person name="Song J.Y."/>
            <person name="Park Y.-I."/>
        </authorList>
    </citation>
    <scope>NUCLEOTIDE SEQUENCE [LARGE SCALE GENOMIC DNA]</scope>
    <source>
        <strain evidence="2 3">Z-M001</strain>
    </source>
</reference>
<protein>
    <submittedName>
        <fullName evidence="2">DUF2499 domain-containing protein</fullName>
    </submittedName>
</protein>
<dbReference type="OrthoDB" id="425248at2"/>
<keyword evidence="1" id="KW-0472">Membrane</keyword>
<keyword evidence="3" id="KW-1185">Reference proteome</keyword>
<feature type="transmembrane region" description="Helical" evidence="1">
    <location>
        <begin position="67"/>
        <end position="93"/>
    </location>
</feature>
<dbReference type="PANTHER" id="PTHR33833:SF3">
    <property type="entry name" value="YCF49-LIKE PROTEIN"/>
    <property type="match status" value="1"/>
</dbReference>
<name>A0A5B8NL04_9CHRO</name>
<feature type="transmembrane region" description="Helical" evidence="1">
    <location>
        <begin position="39"/>
        <end position="61"/>
    </location>
</feature>
<evidence type="ECO:0000313" key="3">
    <source>
        <dbReference type="Proteomes" id="UP000318453"/>
    </source>
</evidence>
<gene>
    <name evidence="2" type="ORF">FRE64_08240</name>
</gene>
<dbReference type="InterPro" id="IPR019634">
    <property type="entry name" value="Uncharacterised_Ycf49"/>
</dbReference>
<dbReference type="Proteomes" id="UP000318453">
    <property type="component" value="Chromosome"/>
</dbReference>
<accession>A0A5B8NL04</accession>
<dbReference type="PANTHER" id="PTHR33833">
    <property type="entry name" value="NUCLEOLAR-LIKE PROTEIN-RELATED"/>
    <property type="match status" value="1"/>
</dbReference>
<dbReference type="EMBL" id="CP042326">
    <property type="protein sequence ID" value="QDZ39932.1"/>
    <property type="molecule type" value="Genomic_DNA"/>
</dbReference>
<evidence type="ECO:0000256" key="1">
    <source>
        <dbReference type="SAM" id="Phobius"/>
    </source>
</evidence>
<dbReference type="RefSeq" id="WP_146295528.1">
    <property type="nucleotide sequence ID" value="NZ_CP042326.1"/>
</dbReference>
<evidence type="ECO:0000313" key="2">
    <source>
        <dbReference type="EMBL" id="QDZ39932.1"/>
    </source>
</evidence>
<keyword evidence="1" id="KW-0812">Transmembrane</keyword>
<dbReference type="Pfam" id="PF10693">
    <property type="entry name" value="DUF2499"/>
    <property type="match status" value="1"/>
</dbReference>
<dbReference type="KEGG" id="enn:FRE64_08240"/>
<keyword evidence="1" id="KW-1133">Transmembrane helix</keyword>
<proteinExistence type="predicted"/>
<organism evidence="2 3">
    <name type="scientific">Euhalothece natronophila Z-M001</name>
    <dbReference type="NCBI Taxonomy" id="522448"/>
    <lineage>
        <taxon>Bacteria</taxon>
        <taxon>Bacillati</taxon>
        <taxon>Cyanobacteriota</taxon>
        <taxon>Cyanophyceae</taxon>
        <taxon>Oscillatoriophycideae</taxon>
        <taxon>Chroococcales</taxon>
        <taxon>Halothecacae</taxon>
        <taxon>Halothece cluster</taxon>
        <taxon>Euhalothece</taxon>
    </lineage>
</organism>
<dbReference type="AlphaFoldDB" id="A0A5B8NL04"/>